<keyword evidence="1" id="KW-0472">Membrane</keyword>
<sequence length="87" mass="9948">MILLFGCLLLLLGGLILWKKNVFFQLIQHTEKNERFIKSYAYQLLALGILGVILHFLPSRILDLFYVALVLLASAFFSIAFAKKMQS</sequence>
<feature type="transmembrane region" description="Helical" evidence="1">
    <location>
        <begin position="64"/>
        <end position="82"/>
    </location>
</feature>
<accession>E6LDR9</accession>
<keyword evidence="3" id="KW-1185">Reference proteome</keyword>
<evidence type="ECO:0000256" key="1">
    <source>
        <dbReference type="SAM" id="Phobius"/>
    </source>
</evidence>
<protein>
    <recommendedName>
        <fullName evidence="4">DUF3784 domain-containing protein</fullName>
    </recommendedName>
</protein>
<dbReference type="RefSeq" id="WP_007207530.1">
    <property type="nucleotide sequence ID" value="NZ_GL622241.1"/>
</dbReference>
<evidence type="ECO:0008006" key="4">
    <source>
        <dbReference type="Google" id="ProtNLM"/>
    </source>
</evidence>
<gene>
    <name evidence="2" type="ORF">HMPREF9088_0509</name>
</gene>
<reference evidence="2 3" key="1">
    <citation type="submission" date="2010-12" db="EMBL/GenBank/DDBJ databases">
        <authorList>
            <person name="Muzny D."/>
            <person name="Qin X."/>
            <person name="Deng J."/>
            <person name="Jiang H."/>
            <person name="Liu Y."/>
            <person name="Qu J."/>
            <person name="Song X.-Z."/>
            <person name="Zhang L."/>
            <person name="Thornton R."/>
            <person name="Coyle M."/>
            <person name="Francisco L."/>
            <person name="Jackson L."/>
            <person name="Javaid M."/>
            <person name="Korchina V."/>
            <person name="Kovar C."/>
            <person name="Mata R."/>
            <person name="Mathew T."/>
            <person name="Ngo R."/>
            <person name="Nguyen L."/>
            <person name="Nguyen N."/>
            <person name="Okwuonu G."/>
            <person name="Ongeri F."/>
            <person name="Pham C."/>
            <person name="Simmons D."/>
            <person name="Wilczek-Boney K."/>
            <person name="Hale W."/>
            <person name="Jakkamsetti A."/>
            <person name="Pham P."/>
            <person name="Ruth R."/>
            <person name="San Lucas F."/>
            <person name="Warren J."/>
            <person name="Zhang J."/>
            <person name="Zhao Z."/>
            <person name="Zhou C."/>
            <person name="Zhu D."/>
            <person name="Lee S."/>
            <person name="Bess C."/>
            <person name="Blankenburg K."/>
            <person name="Forbes L."/>
            <person name="Fu Q."/>
            <person name="Gubbala S."/>
            <person name="Hirani K."/>
            <person name="Jayaseelan J.C."/>
            <person name="Lara F."/>
            <person name="Munidasa M."/>
            <person name="Palculict T."/>
            <person name="Patil S."/>
            <person name="Pu L.-L."/>
            <person name="Saada N."/>
            <person name="Tang L."/>
            <person name="Weissenberger G."/>
            <person name="Zhu Y."/>
            <person name="Hemphill L."/>
            <person name="Shang Y."/>
            <person name="Youmans B."/>
            <person name="Ayvaz T."/>
            <person name="Ross M."/>
            <person name="Santibanez J."/>
            <person name="Aqrawi P."/>
            <person name="Gross S."/>
            <person name="Joshi V."/>
            <person name="Fowler G."/>
            <person name="Nazareth L."/>
            <person name="Reid J."/>
            <person name="Worley K."/>
            <person name="Petrosino J."/>
            <person name="Highlander S."/>
            <person name="Gibbs R."/>
        </authorList>
    </citation>
    <scope>NUCLEOTIDE SEQUENCE [LARGE SCALE GENOMIC DNA]</scope>
    <source>
        <strain evidence="3">DSM 15952 / CCUG 50447 / LMG 22039 / TP 1.5</strain>
    </source>
</reference>
<organism evidence="2 3">
    <name type="scientific">Enterococcus italicus (strain DSM 15952 / CCUG 50447 / LMG 22039 / TP 1.5)</name>
    <dbReference type="NCBI Taxonomy" id="888064"/>
    <lineage>
        <taxon>Bacteria</taxon>
        <taxon>Bacillati</taxon>
        <taxon>Bacillota</taxon>
        <taxon>Bacilli</taxon>
        <taxon>Lactobacillales</taxon>
        <taxon>Enterococcaceae</taxon>
        <taxon>Enterococcus</taxon>
    </lineage>
</organism>
<dbReference type="PATRIC" id="fig|888064.11.peg.460"/>
<keyword evidence="1" id="KW-0812">Transmembrane</keyword>
<evidence type="ECO:0000313" key="2">
    <source>
        <dbReference type="EMBL" id="EFU74658.1"/>
    </source>
</evidence>
<dbReference type="EMBL" id="AEPV01000018">
    <property type="protein sequence ID" value="EFU74658.1"/>
    <property type="molecule type" value="Genomic_DNA"/>
</dbReference>
<evidence type="ECO:0000313" key="3">
    <source>
        <dbReference type="Proteomes" id="UP000010296"/>
    </source>
</evidence>
<comment type="caution">
    <text evidence="2">The sequence shown here is derived from an EMBL/GenBank/DDBJ whole genome shotgun (WGS) entry which is preliminary data.</text>
</comment>
<dbReference type="Proteomes" id="UP000010296">
    <property type="component" value="Unassembled WGS sequence"/>
</dbReference>
<name>E6LDR9_ENTI1</name>
<dbReference type="HOGENOM" id="CLU_183628_1_1_9"/>
<proteinExistence type="predicted"/>
<keyword evidence="1" id="KW-1133">Transmembrane helix</keyword>
<dbReference type="STRING" id="888064.HMPREF9088_0509"/>
<dbReference type="AlphaFoldDB" id="E6LDR9"/>
<feature type="transmembrane region" description="Helical" evidence="1">
    <location>
        <begin position="40"/>
        <end position="57"/>
    </location>
</feature>